<dbReference type="PANTHER" id="PTHR35011:SF11">
    <property type="entry name" value="TRAP TRANSPORTER SMALL PERMEASE PROTEIN"/>
    <property type="match status" value="1"/>
</dbReference>
<keyword evidence="5 9" id="KW-0812">Transmembrane</keyword>
<dbReference type="Pfam" id="PF04290">
    <property type="entry name" value="DctQ"/>
    <property type="match status" value="1"/>
</dbReference>
<comment type="similarity">
    <text evidence="8">Belongs to the TRAP transporter small permease family.</text>
</comment>
<evidence type="ECO:0000256" key="6">
    <source>
        <dbReference type="ARBA" id="ARBA00022989"/>
    </source>
</evidence>
<name>A0A6V8LTR2_9BACT</name>
<evidence type="ECO:0000256" key="3">
    <source>
        <dbReference type="ARBA" id="ARBA00022475"/>
    </source>
</evidence>
<keyword evidence="6 9" id="KW-1133">Transmembrane helix</keyword>
<evidence type="ECO:0000256" key="8">
    <source>
        <dbReference type="ARBA" id="ARBA00038436"/>
    </source>
</evidence>
<dbReference type="GO" id="GO:0015740">
    <property type="term" value="P:C4-dicarboxylate transport"/>
    <property type="evidence" value="ECO:0007669"/>
    <property type="project" value="TreeGrafter"/>
</dbReference>
<dbReference type="InterPro" id="IPR007387">
    <property type="entry name" value="TRAP_DctQ"/>
</dbReference>
<sequence>MPPDAARAASGPPIKETFMTSALERLTAFNTRIARLCMQFSAIGLVYCIVVIGWQIFSRYIMNDSPQWSETSVLFVMVWFIMIAAAAGVHEKTHIGISFTLDLMPRPMRKACSMLIHVVVGTFGGCMVYFGWQQVMTTWGHVIPTLGISTGLSYLPFPVAGLLFVLFSIEHFWRAARD</sequence>
<reference evidence="11 12" key="1">
    <citation type="submission" date="2020-04" db="EMBL/GenBank/DDBJ databases">
        <authorList>
            <consortium name="Desulfovibrio sp. FSS-1 genome sequencing consortium"/>
            <person name="Shimoshige H."/>
            <person name="Kobayashi H."/>
            <person name="Maekawa T."/>
        </authorList>
    </citation>
    <scope>NUCLEOTIDE SEQUENCE [LARGE SCALE GENOMIC DNA]</scope>
    <source>
        <strain evidence="11 12">SIID29052-01</strain>
    </source>
</reference>
<evidence type="ECO:0000256" key="7">
    <source>
        <dbReference type="ARBA" id="ARBA00023136"/>
    </source>
</evidence>
<reference evidence="11 12" key="2">
    <citation type="submission" date="2020-05" db="EMBL/GenBank/DDBJ databases">
        <title>Draft genome sequence of Desulfovibrio sp. strainFSS-1.</title>
        <authorList>
            <person name="Shimoshige H."/>
            <person name="Kobayashi H."/>
            <person name="Maekawa T."/>
        </authorList>
    </citation>
    <scope>NUCLEOTIDE SEQUENCE [LARGE SCALE GENOMIC DNA]</scope>
    <source>
        <strain evidence="11 12">SIID29052-01</strain>
    </source>
</reference>
<feature type="transmembrane region" description="Helical" evidence="9">
    <location>
        <begin position="72"/>
        <end position="90"/>
    </location>
</feature>
<accession>A0A6V8LTR2</accession>
<evidence type="ECO:0000259" key="10">
    <source>
        <dbReference type="Pfam" id="PF04290"/>
    </source>
</evidence>
<comment type="caution">
    <text evidence="11">The sequence shown here is derived from an EMBL/GenBank/DDBJ whole genome shotgun (WGS) entry which is preliminary data.</text>
</comment>
<dbReference type="GO" id="GO:0022857">
    <property type="term" value="F:transmembrane transporter activity"/>
    <property type="evidence" value="ECO:0007669"/>
    <property type="project" value="TreeGrafter"/>
</dbReference>
<evidence type="ECO:0000313" key="12">
    <source>
        <dbReference type="Proteomes" id="UP000494245"/>
    </source>
</evidence>
<evidence type="ECO:0000256" key="9">
    <source>
        <dbReference type="SAM" id="Phobius"/>
    </source>
</evidence>
<dbReference type="RefSeq" id="WP_308464646.1">
    <property type="nucleotide sequence ID" value="NZ_BLTE01000024.1"/>
</dbReference>
<gene>
    <name evidence="11" type="primary">siaQ</name>
    <name evidence="11" type="ORF">NNJEOMEG_03724</name>
</gene>
<feature type="transmembrane region" description="Helical" evidence="9">
    <location>
        <begin position="111"/>
        <end position="132"/>
    </location>
</feature>
<dbReference type="Proteomes" id="UP000494245">
    <property type="component" value="Unassembled WGS sequence"/>
</dbReference>
<dbReference type="EMBL" id="BLTE01000024">
    <property type="protein sequence ID" value="GFK95852.1"/>
    <property type="molecule type" value="Genomic_DNA"/>
</dbReference>
<feature type="domain" description="Tripartite ATP-independent periplasmic transporters DctQ component" evidence="10">
    <location>
        <begin position="49"/>
        <end position="177"/>
    </location>
</feature>
<evidence type="ECO:0000256" key="5">
    <source>
        <dbReference type="ARBA" id="ARBA00022692"/>
    </source>
</evidence>
<keyword evidence="4" id="KW-0997">Cell inner membrane</keyword>
<dbReference type="AlphaFoldDB" id="A0A6V8LTR2"/>
<evidence type="ECO:0000256" key="2">
    <source>
        <dbReference type="ARBA" id="ARBA00022448"/>
    </source>
</evidence>
<evidence type="ECO:0000256" key="4">
    <source>
        <dbReference type="ARBA" id="ARBA00022519"/>
    </source>
</evidence>
<dbReference type="PANTHER" id="PTHR35011">
    <property type="entry name" value="2,3-DIKETO-L-GULONATE TRAP TRANSPORTER SMALL PERMEASE PROTEIN YIAM"/>
    <property type="match status" value="1"/>
</dbReference>
<keyword evidence="2" id="KW-0813">Transport</keyword>
<keyword evidence="3" id="KW-1003">Cell membrane</keyword>
<evidence type="ECO:0000256" key="1">
    <source>
        <dbReference type="ARBA" id="ARBA00004429"/>
    </source>
</evidence>
<feature type="transmembrane region" description="Helical" evidence="9">
    <location>
        <begin position="33"/>
        <end position="57"/>
    </location>
</feature>
<organism evidence="11 12">
    <name type="scientific">Fundidesulfovibrio magnetotacticus</name>
    <dbReference type="NCBI Taxonomy" id="2730080"/>
    <lineage>
        <taxon>Bacteria</taxon>
        <taxon>Pseudomonadati</taxon>
        <taxon>Thermodesulfobacteriota</taxon>
        <taxon>Desulfovibrionia</taxon>
        <taxon>Desulfovibrionales</taxon>
        <taxon>Desulfovibrionaceae</taxon>
        <taxon>Fundidesulfovibrio</taxon>
    </lineage>
</organism>
<comment type="subcellular location">
    <subcellularLocation>
        <location evidence="1">Cell inner membrane</location>
        <topology evidence="1">Multi-pass membrane protein</topology>
    </subcellularLocation>
</comment>
<dbReference type="InterPro" id="IPR055348">
    <property type="entry name" value="DctQ"/>
</dbReference>
<evidence type="ECO:0000313" key="11">
    <source>
        <dbReference type="EMBL" id="GFK95852.1"/>
    </source>
</evidence>
<protein>
    <submittedName>
        <fullName evidence="11">Sialic acid TRAP transporter small permease protein SiaQ</fullName>
    </submittedName>
</protein>
<keyword evidence="7 9" id="KW-0472">Membrane</keyword>
<proteinExistence type="inferred from homology"/>
<feature type="transmembrane region" description="Helical" evidence="9">
    <location>
        <begin position="152"/>
        <end position="173"/>
    </location>
</feature>
<dbReference type="GO" id="GO:0005886">
    <property type="term" value="C:plasma membrane"/>
    <property type="evidence" value="ECO:0007669"/>
    <property type="project" value="UniProtKB-SubCell"/>
</dbReference>
<keyword evidence="12" id="KW-1185">Reference proteome</keyword>